<evidence type="ECO:0000313" key="3">
    <source>
        <dbReference type="Proteomes" id="UP000317894"/>
    </source>
</evidence>
<comment type="caution">
    <text evidence="2">The sequence shown here is derived from an EMBL/GenBank/DDBJ whole genome shotgun (WGS) entry which is preliminary data.</text>
</comment>
<dbReference type="AlphaFoldDB" id="A0A552UI50"/>
<sequence>MRVPCLIALTLLSAAAPLASQPRGRTPYADVAQGRILSFSEIKSRVDKVVGGRMIGMDYDAEYFRYLMRYERGSEIIDVVVDARTGRILNGRERM</sequence>
<organism evidence="2 3">
    <name type="scientific">Glacieibacterium frigidum</name>
    <dbReference type="NCBI Taxonomy" id="2593303"/>
    <lineage>
        <taxon>Bacteria</taxon>
        <taxon>Pseudomonadati</taxon>
        <taxon>Pseudomonadota</taxon>
        <taxon>Alphaproteobacteria</taxon>
        <taxon>Sphingomonadales</taxon>
        <taxon>Sphingosinicellaceae</taxon>
        <taxon>Glacieibacterium</taxon>
    </lineage>
</organism>
<accession>A0A552UI50</accession>
<keyword evidence="3" id="KW-1185">Reference proteome</keyword>
<proteinExistence type="predicted"/>
<keyword evidence="1" id="KW-0732">Signal</keyword>
<feature type="chain" id="PRO_5021728857" description="PepSY domain-containing protein" evidence="1">
    <location>
        <begin position="20"/>
        <end position="95"/>
    </location>
</feature>
<evidence type="ECO:0000256" key="1">
    <source>
        <dbReference type="SAM" id="SignalP"/>
    </source>
</evidence>
<dbReference type="RefSeq" id="WP_144236592.1">
    <property type="nucleotide sequence ID" value="NZ_VJWA01000001.1"/>
</dbReference>
<reference evidence="2 3" key="1">
    <citation type="submission" date="2019-07" db="EMBL/GenBank/DDBJ databases">
        <title>Novel species isolated from glacier.</title>
        <authorList>
            <person name="Liu Q."/>
            <person name="Xin Y.-H."/>
        </authorList>
    </citation>
    <scope>NUCLEOTIDE SEQUENCE [LARGE SCALE GENOMIC DNA]</scope>
    <source>
        <strain evidence="2 3">LB1R16</strain>
    </source>
</reference>
<evidence type="ECO:0008006" key="4">
    <source>
        <dbReference type="Google" id="ProtNLM"/>
    </source>
</evidence>
<feature type="signal peptide" evidence="1">
    <location>
        <begin position="1"/>
        <end position="19"/>
    </location>
</feature>
<name>A0A552UI50_9SPHN</name>
<dbReference type="EMBL" id="VJWA01000001">
    <property type="protein sequence ID" value="TRW17898.1"/>
    <property type="molecule type" value="Genomic_DNA"/>
</dbReference>
<gene>
    <name evidence="2" type="ORF">FMM06_07160</name>
</gene>
<dbReference type="OrthoDB" id="7428944at2"/>
<protein>
    <recommendedName>
        <fullName evidence="4">PepSY domain-containing protein</fullName>
    </recommendedName>
</protein>
<dbReference type="Proteomes" id="UP000317894">
    <property type="component" value="Unassembled WGS sequence"/>
</dbReference>
<evidence type="ECO:0000313" key="2">
    <source>
        <dbReference type="EMBL" id="TRW17898.1"/>
    </source>
</evidence>